<protein>
    <submittedName>
        <fullName evidence="1">Uncharacterized protein</fullName>
    </submittedName>
</protein>
<proteinExistence type="predicted"/>
<keyword evidence="2" id="KW-1185">Reference proteome</keyword>
<organism evidence="1 2">
    <name type="scientific">Mya arenaria</name>
    <name type="common">Soft-shell clam</name>
    <dbReference type="NCBI Taxonomy" id="6604"/>
    <lineage>
        <taxon>Eukaryota</taxon>
        <taxon>Metazoa</taxon>
        <taxon>Spiralia</taxon>
        <taxon>Lophotrochozoa</taxon>
        <taxon>Mollusca</taxon>
        <taxon>Bivalvia</taxon>
        <taxon>Autobranchia</taxon>
        <taxon>Heteroconchia</taxon>
        <taxon>Euheterodonta</taxon>
        <taxon>Imparidentia</taxon>
        <taxon>Neoheterodontei</taxon>
        <taxon>Myida</taxon>
        <taxon>Myoidea</taxon>
        <taxon>Myidae</taxon>
        <taxon>Mya</taxon>
    </lineage>
</organism>
<evidence type="ECO:0000313" key="2">
    <source>
        <dbReference type="Proteomes" id="UP001164746"/>
    </source>
</evidence>
<accession>A0ABY7FIX4</accession>
<gene>
    <name evidence="1" type="ORF">MAR_016109</name>
</gene>
<evidence type="ECO:0000313" key="1">
    <source>
        <dbReference type="EMBL" id="WAR22135.1"/>
    </source>
</evidence>
<sequence length="513" mass="57677">MVNFRVKLSSIGGKLKVEVEVPIWKVQSIKGRTVSYIRNSTRHRIILKEHQVLTTQDKAKWVEFDDIFCCKIHTKQSLAYFCEEHDVVCCPKCVSIDHGCCRKIVNLSSLASGIRTKDEFTDGILEKKRTTQKALRKTSDEFVAKIRTLRKDIDNVLDKMEADTLQQVSTAEKHEELNDYDERLEILLNKISEKYGDSDTATCLAFRQCIDEMKQAQISLEEDALTPSYSMALTLNSDIHTRLSAEKAFADVKTTATRVRQIHIKCPDDKNTCNITGICELKTGGIIIADGGNSSLKLLNTYKEIFLDLHCKRYCMFEAILFSVSWEARPLVWNAVVENADCVVQQAVKAPYLGPEECMALFELLSHDKVGLCVSAILLSPGWLGLVQSRRKGKVHGKTATCVKPLPILEVKEFIVEITQGYIDMYQTLSTDLLKDFIEKNIRHILLVQHLSDADTKVLDMGGWTMKGGSMFLVPLNDATCPSLLSLTERMNTRAVPPKHQGLDCNTQAGVVP</sequence>
<name>A0ABY7FIX4_MYAAR</name>
<reference evidence="1" key="1">
    <citation type="submission" date="2022-11" db="EMBL/GenBank/DDBJ databases">
        <title>Centuries of genome instability and evolution in soft-shell clam transmissible cancer (bioRxiv).</title>
        <authorList>
            <person name="Hart S.F.M."/>
            <person name="Yonemitsu M.A."/>
            <person name="Giersch R.M."/>
            <person name="Beal B.F."/>
            <person name="Arriagada G."/>
            <person name="Davis B.W."/>
            <person name="Ostrander E.A."/>
            <person name="Goff S.P."/>
            <person name="Metzger M.J."/>
        </authorList>
    </citation>
    <scope>NUCLEOTIDE SEQUENCE</scope>
    <source>
        <strain evidence="1">MELC-2E11</strain>
        <tissue evidence="1">Siphon/mantle</tissue>
    </source>
</reference>
<dbReference type="Proteomes" id="UP001164746">
    <property type="component" value="Chromosome 12"/>
</dbReference>
<dbReference type="EMBL" id="CP111023">
    <property type="protein sequence ID" value="WAR22135.1"/>
    <property type="molecule type" value="Genomic_DNA"/>
</dbReference>